<dbReference type="InterPro" id="IPR005704">
    <property type="entry name" value="Ribosomal_uS3_bac-typ"/>
</dbReference>
<dbReference type="Pfam" id="PF07650">
    <property type="entry name" value="KH_2"/>
    <property type="match status" value="1"/>
</dbReference>
<proteinExistence type="inferred from homology"/>
<dbReference type="InterPro" id="IPR004087">
    <property type="entry name" value="KH_dom"/>
</dbReference>
<evidence type="ECO:0000256" key="5">
    <source>
        <dbReference type="ARBA" id="ARBA00023274"/>
    </source>
</evidence>
<sequence>MGQKVNPIGLRLGINRTWDSRWFAAKAEYGKLLHEDFAIRKALLKQLKQAAVSRIVIERPHRKARVTIYSARPGVVIGKKGADIEKLRQIVSKLTKAEVSINIVEVRKPETDATLVADSIAQQLERRVAFRRAMKRAVQSAIRLGAEGIRINCSGRLGGAEIARIEWYREGRVPLHTLRADIDYGTATAFTTYGTCGIKVWIFKGEILEHDPLAQDKRLADEGSSGQRSHGHGRRDSAA</sequence>
<dbReference type="InterPro" id="IPR018280">
    <property type="entry name" value="Ribosomal_uS3_CS"/>
</dbReference>
<gene>
    <name evidence="8" type="primary">rpsC</name>
    <name evidence="12" type="ORF">FHS81_002911</name>
</gene>
<reference evidence="12 13" key="1">
    <citation type="submission" date="2020-08" db="EMBL/GenBank/DDBJ databases">
        <title>Genomic Encyclopedia of Type Strains, Phase IV (KMG-IV): sequencing the most valuable type-strain genomes for metagenomic binning, comparative biology and taxonomic classification.</title>
        <authorList>
            <person name="Goeker M."/>
        </authorList>
    </citation>
    <scope>NUCLEOTIDE SEQUENCE [LARGE SCALE GENOMIC DNA]</scope>
    <source>
        <strain evidence="12 13">DSM 28760</strain>
    </source>
</reference>
<feature type="domain" description="KH type-2" evidence="11">
    <location>
        <begin position="39"/>
        <end position="107"/>
    </location>
</feature>
<dbReference type="Gene3D" id="3.30.1140.32">
    <property type="entry name" value="Ribosomal protein S3, C-terminal domain"/>
    <property type="match status" value="1"/>
</dbReference>
<keyword evidence="13" id="KW-1185">Reference proteome</keyword>
<dbReference type="PROSITE" id="PS50823">
    <property type="entry name" value="KH_TYPE_2"/>
    <property type="match status" value="1"/>
</dbReference>
<dbReference type="SUPFAM" id="SSF54814">
    <property type="entry name" value="Prokaryotic type KH domain (KH-domain type II)"/>
    <property type="match status" value="1"/>
</dbReference>
<dbReference type="InterPro" id="IPR004044">
    <property type="entry name" value="KH_dom_type_2"/>
</dbReference>
<dbReference type="GO" id="GO:0022627">
    <property type="term" value="C:cytosolic small ribosomal subunit"/>
    <property type="evidence" value="ECO:0007669"/>
    <property type="project" value="TreeGrafter"/>
</dbReference>
<dbReference type="FunFam" id="3.30.300.20:FF:000001">
    <property type="entry name" value="30S ribosomal protein S3"/>
    <property type="match status" value="1"/>
</dbReference>
<protein>
    <recommendedName>
        <fullName evidence="7 8">Small ribosomal subunit protein uS3</fullName>
    </recommendedName>
</protein>
<dbReference type="InterPro" id="IPR015946">
    <property type="entry name" value="KH_dom-like_a/b"/>
</dbReference>
<dbReference type="PANTHER" id="PTHR11760">
    <property type="entry name" value="30S/40S RIBOSOMAL PROTEIN S3"/>
    <property type="match status" value="1"/>
</dbReference>
<evidence type="ECO:0000256" key="7">
    <source>
        <dbReference type="ARBA" id="ARBA00035257"/>
    </source>
</evidence>
<dbReference type="AlphaFoldDB" id="A0A7W5Z602"/>
<evidence type="ECO:0000313" key="13">
    <source>
        <dbReference type="Proteomes" id="UP000537592"/>
    </source>
</evidence>
<dbReference type="GO" id="GO:0006412">
    <property type="term" value="P:translation"/>
    <property type="evidence" value="ECO:0007669"/>
    <property type="project" value="UniProtKB-UniRule"/>
</dbReference>
<dbReference type="Proteomes" id="UP000537592">
    <property type="component" value="Unassembled WGS sequence"/>
</dbReference>
<feature type="region of interest" description="Disordered" evidence="10">
    <location>
        <begin position="215"/>
        <end position="239"/>
    </location>
</feature>
<dbReference type="GO" id="GO:0003735">
    <property type="term" value="F:structural constituent of ribosome"/>
    <property type="evidence" value="ECO:0007669"/>
    <property type="project" value="InterPro"/>
</dbReference>
<dbReference type="SUPFAM" id="SSF54821">
    <property type="entry name" value="Ribosomal protein S3 C-terminal domain"/>
    <property type="match status" value="1"/>
</dbReference>
<evidence type="ECO:0000256" key="9">
    <source>
        <dbReference type="RuleBase" id="RU003624"/>
    </source>
</evidence>
<evidence type="ECO:0000256" key="1">
    <source>
        <dbReference type="ARBA" id="ARBA00010761"/>
    </source>
</evidence>
<dbReference type="InterPro" id="IPR057258">
    <property type="entry name" value="Ribosomal_uS3"/>
</dbReference>
<organism evidence="12 13">
    <name type="scientific">Pseudochelatococcus contaminans</name>
    <dbReference type="NCBI Taxonomy" id="1538103"/>
    <lineage>
        <taxon>Bacteria</taxon>
        <taxon>Pseudomonadati</taxon>
        <taxon>Pseudomonadota</taxon>
        <taxon>Alphaproteobacteria</taxon>
        <taxon>Hyphomicrobiales</taxon>
        <taxon>Chelatococcaceae</taxon>
        <taxon>Pseudochelatococcus</taxon>
    </lineage>
</organism>
<comment type="function">
    <text evidence="6 8">Binds the lower part of the 30S subunit head. Binds mRNA in the 70S ribosome, positioning it for translation.</text>
</comment>
<evidence type="ECO:0000259" key="11">
    <source>
        <dbReference type="PROSITE" id="PS50823"/>
    </source>
</evidence>
<dbReference type="EMBL" id="JACICC010000008">
    <property type="protein sequence ID" value="MBB3810805.1"/>
    <property type="molecule type" value="Genomic_DNA"/>
</dbReference>
<dbReference type="Gene3D" id="3.30.300.20">
    <property type="match status" value="1"/>
</dbReference>
<comment type="subunit">
    <text evidence="8">Part of the 30S ribosomal subunit. Forms a tight complex with proteins S10 and S14.</text>
</comment>
<dbReference type="GO" id="GO:0003729">
    <property type="term" value="F:mRNA binding"/>
    <property type="evidence" value="ECO:0007669"/>
    <property type="project" value="UniProtKB-UniRule"/>
</dbReference>
<evidence type="ECO:0000256" key="8">
    <source>
        <dbReference type="HAMAP-Rule" id="MF_01309"/>
    </source>
</evidence>
<evidence type="ECO:0000256" key="4">
    <source>
        <dbReference type="ARBA" id="ARBA00022980"/>
    </source>
</evidence>
<keyword evidence="5 8" id="KW-0687">Ribonucleoprotein</keyword>
<evidence type="ECO:0000256" key="3">
    <source>
        <dbReference type="ARBA" id="ARBA00022884"/>
    </source>
</evidence>
<dbReference type="FunFam" id="3.30.1140.32:FF:000009">
    <property type="entry name" value="30S ribosomal protein S3"/>
    <property type="match status" value="1"/>
</dbReference>
<dbReference type="InterPro" id="IPR036419">
    <property type="entry name" value="Ribosomal_S3_C_sf"/>
</dbReference>
<dbReference type="Pfam" id="PF00189">
    <property type="entry name" value="Ribosomal_S3_C"/>
    <property type="match status" value="1"/>
</dbReference>
<dbReference type="GO" id="GO:0019843">
    <property type="term" value="F:rRNA binding"/>
    <property type="evidence" value="ECO:0007669"/>
    <property type="project" value="UniProtKB-UniRule"/>
</dbReference>
<dbReference type="RefSeq" id="WP_183754099.1">
    <property type="nucleotide sequence ID" value="NZ_JACICC010000008.1"/>
</dbReference>
<keyword evidence="4 8" id="KW-0689">Ribosomal protein</keyword>
<dbReference type="PROSITE" id="PS00548">
    <property type="entry name" value="RIBOSOMAL_S3"/>
    <property type="match status" value="1"/>
</dbReference>
<comment type="caution">
    <text evidence="12">The sequence shown here is derived from an EMBL/GenBank/DDBJ whole genome shotgun (WGS) entry which is preliminary data.</text>
</comment>
<evidence type="ECO:0000256" key="6">
    <source>
        <dbReference type="ARBA" id="ARBA00024998"/>
    </source>
</evidence>
<dbReference type="CDD" id="cd02412">
    <property type="entry name" value="KH-II_30S_S3"/>
    <property type="match status" value="1"/>
</dbReference>
<dbReference type="HAMAP" id="MF_01309_B">
    <property type="entry name" value="Ribosomal_uS3_B"/>
    <property type="match status" value="1"/>
</dbReference>
<keyword evidence="2 8" id="KW-0699">rRNA-binding</keyword>
<name>A0A7W5Z602_9HYPH</name>
<dbReference type="NCBIfam" id="TIGR01009">
    <property type="entry name" value="rpsC_bact"/>
    <property type="match status" value="1"/>
</dbReference>
<comment type="similarity">
    <text evidence="1 8 9">Belongs to the universal ribosomal protein uS3 family.</text>
</comment>
<evidence type="ECO:0000256" key="2">
    <source>
        <dbReference type="ARBA" id="ARBA00022730"/>
    </source>
</evidence>
<dbReference type="SMART" id="SM00322">
    <property type="entry name" value="KH"/>
    <property type="match status" value="1"/>
</dbReference>
<keyword evidence="3 8" id="KW-0694">RNA-binding</keyword>
<evidence type="ECO:0000313" key="12">
    <source>
        <dbReference type="EMBL" id="MBB3810805.1"/>
    </source>
</evidence>
<dbReference type="InterPro" id="IPR001351">
    <property type="entry name" value="Ribosomal_uS3_C"/>
</dbReference>
<dbReference type="PANTHER" id="PTHR11760:SF19">
    <property type="entry name" value="SMALL RIBOSOMAL SUBUNIT PROTEIN US3C"/>
    <property type="match status" value="1"/>
</dbReference>
<accession>A0A7W5Z602</accession>
<evidence type="ECO:0000256" key="10">
    <source>
        <dbReference type="SAM" id="MobiDB-lite"/>
    </source>
</evidence>
<dbReference type="InterPro" id="IPR009019">
    <property type="entry name" value="KH_sf_prok-type"/>
</dbReference>